<proteinExistence type="predicted"/>
<name>A0A0R0C3K2_9GAMM</name>
<dbReference type="Proteomes" id="UP000050864">
    <property type="component" value="Unassembled WGS sequence"/>
</dbReference>
<dbReference type="AlphaFoldDB" id="A0A0R0C3K2"/>
<dbReference type="InterPro" id="IPR052705">
    <property type="entry name" value="Gliding_Motility_GTPase"/>
</dbReference>
<dbReference type="STRING" id="405444.ABB26_09175"/>
<dbReference type="SUPFAM" id="SSF52540">
    <property type="entry name" value="P-loop containing nucleoside triphosphate hydrolases"/>
    <property type="match status" value="1"/>
</dbReference>
<dbReference type="PATRIC" id="fig|405444.3.peg.846"/>
<keyword evidence="2" id="KW-1185">Reference proteome</keyword>
<dbReference type="InterPro" id="IPR027417">
    <property type="entry name" value="P-loop_NTPase"/>
</dbReference>
<evidence type="ECO:0000313" key="1">
    <source>
        <dbReference type="EMBL" id="KRG64101.1"/>
    </source>
</evidence>
<gene>
    <name evidence="1" type="ORF">ABB26_09175</name>
</gene>
<protein>
    <submittedName>
        <fullName evidence="1">GTPase</fullName>
    </submittedName>
</protein>
<comment type="caution">
    <text evidence="1">The sequence shown here is derived from an EMBL/GenBank/DDBJ whole genome shotgun (WGS) entry which is preliminary data.</text>
</comment>
<dbReference type="PANTHER" id="PTHR42708:SF1">
    <property type="entry name" value="GLIDING MOTILITY PROTEIN MGLA"/>
    <property type="match status" value="1"/>
</dbReference>
<sequence>MATKLVFVGEMGAGKTTAIRSVSDMEPISTEMPISDEDALQVSQGKSHTTVALDYSSIELGDGQLLHVYGVPGQAYLDFMWPIVAEGAIGVVVLVSTLNPRALPSTLALLERFRVLAPDACFAVGVTCQDRHPTFAFAALRDGLAAAGHRLPVMWVDAREAMQVDFLVKALLSCRYPETSR</sequence>
<organism evidence="1 2">
    <name type="scientific">Stenotrophomonas humi</name>
    <dbReference type="NCBI Taxonomy" id="405444"/>
    <lineage>
        <taxon>Bacteria</taxon>
        <taxon>Pseudomonadati</taxon>
        <taxon>Pseudomonadota</taxon>
        <taxon>Gammaproteobacteria</taxon>
        <taxon>Lysobacterales</taxon>
        <taxon>Lysobacteraceae</taxon>
        <taxon>Stenotrophomonas</taxon>
    </lineage>
</organism>
<accession>A0A0R0C3K2</accession>
<dbReference type="RefSeq" id="WP_057633375.1">
    <property type="nucleotide sequence ID" value="NZ_LDJI01000017.1"/>
</dbReference>
<dbReference type="PANTHER" id="PTHR42708">
    <property type="entry name" value="ATP/GTP-BINDING PROTEIN-RELATED"/>
    <property type="match status" value="1"/>
</dbReference>
<dbReference type="CDD" id="cd00882">
    <property type="entry name" value="Ras_like_GTPase"/>
    <property type="match status" value="1"/>
</dbReference>
<dbReference type="EMBL" id="LDJI01000017">
    <property type="protein sequence ID" value="KRG64101.1"/>
    <property type="molecule type" value="Genomic_DNA"/>
</dbReference>
<evidence type="ECO:0000313" key="2">
    <source>
        <dbReference type="Proteomes" id="UP000050864"/>
    </source>
</evidence>
<dbReference type="Gene3D" id="3.40.50.300">
    <property type="entry name" value="P-loop containing nucleotide triphosphate hydrolases"/>
    <property type="match status" value="1"/>
</dbReference>
<reference evidence="1 2" key="1">
    <citation type="submission" date="2015-05" db="EMBL/GenBank/DDBJ databases">
        <title>Genome sequencing and analysis of members of genus Stenotrophomonas.</title>
        <authorList>
            <person name="Patil P.P."/>
            <person name="Midha S."/>
            <person name="Patil P.B."/>
        </authorList>
    </citation>
    <scope>NUCLEOTIDE SEQUENCE [LARGE SCALE GENOMIC DNA]</scope>
    <source>
        <strain evidence="1 2">DSM 18929</strain>
    </source>
</reference>